<dbReference type="EMBL" id="MLJI01000001">
    <property type="protein sequence ID" value="ORM94898.1"/>
    <property type="molecule type" value="Genomic_DNA"/>
</dbReference>
<reference evidence="2 3" key="1">
    <citation type="journal article" date="2017" name="Antonie Van Leeuwenhoek">
        <title>Phylogenomic resolution of the bacterial genus Pantoea and its relationship with Erwinia and Tatumella.</title>
        <authorList>
            <person name="Palmer M."/>
            <person name="Steenkamp E.T."/>
            <person name="Coetzee M.P."/>
            <person name="Chan W.Y."/>
            <person name="van Zyl E."/>
            <person name="De Maayer P."/>
            <person name="Coutinho T.A."/>
            <person name="Blom J."/>
            <person name="Smits T.H."/>
            <person name="Duffy B."/>
            <person name="Venter S.N."/>
        </authorList>
    </citation>
    <scope>NUCLEOTIDE SEQUENCE [LARGE SCALE GENOMIC DNA]</scope>
    <source>
        <strain evidence="2 3">LMG 2657</strain>
    </source>
</reference>
<dbReference type="PANTHER" id="PTHR30121">
    <property type="entry name" value="UNCHARACTERIZED PROTEIN YJGR-RELATED"/>
    <property type="match status" value="1"/>
</dbReference>
<dbReference type="InterPro" id="IPR022503">
    <property type="entry name" value="Conj_coupling_TraG/TraD_PFGI-1"/>
</dbReference>
<evidence type="ECO:0000259" key="1">
    <source>
        <dbReference type="Pfam" id="PF12696"/>
    </source>
</evidence>
<dbReference type="RefSeq" id="WP_084876721.1">
    <property type="nucleotide sequence ID" value="NZ_MLJI01000001.1"/>
</dbReference>
<feature type="domain" description="TraD/TraG TraM recognition site" evidence="1">
    <location>
        <begin position="512"/>
        <end position="640"/>
    </location>
</feature>
<dbReference type="NCBIfam" id="TIGR03743">
    <property type="entry name" value="SXT_TraD"/>
    <property type="match status" value="1"/>
</dbReference>
<dbReference type="PANTHER" id="PTHR30121:SF6">
    <property type="entry name" value="SLR6007 PROTEIN"/>
    <property type="match status" value="1"/>
</dbReference>
<proteinExistence type="predicted"/>
<dbReference type="OrthoDB" id="7817736at2"/>
<keyword evidence="3" id="KW-1185">Reference proteome</keyword>
<accession>A0A1X1EY19</accession>
<organism evidence="2 3">
    <name type="scientific">Pantoea cypripedii</name>
    <name type="common">Pectobacterium cypripedii</name>
    <name type="synonym">Erwinia cypripedii</name>
    <dbReference type="NCBI Taxonomy" id="55209"/>
    <lineage>
        <taxon>Bacteria</taxon>
        <taxon>Pseudomonadati</taxon>
        <taxon>Pseudomonadota</taxon>
        <taxon>Gammaproteobacteria</taxon>
        <taxon>Enterobacterales</taxon>
        <taxon>Erwiniaceae</taxon>
        <taxon>Pantoea</taxon>
    </lineage>
</organism>
<dbReference type="InterPro" id="IPR051162">
    <property type="entry name" value="T4SS_component"/>
</dbReference>
<gene>
    <name evidence="2" type="ORF">HA50_16730</name>
</gene>
<dbReference type="Pfam" id="PF12696">
    <property type="entry name" value="TraG-D_C"/>
    <property type="match status" value="1"/>
</dbReference>
<dbReference type="STRING" id="55209.HA50_16730"/>
<dbReference type="InterPro" id="IPR032689">
    <property type="entry name" value="TraG-D_C"/>
</dbReference>
<evidence type="ECO:0000313" key="2">
    <source>
        <dbReference type="EMBL" id="ORM94898.1"/>
    </source>
</evidence>
<name>A0A1X1EY19_PANCY</name>
<dbReference type="InterPro" id="IPR022458">
    <property type="entry name" value="Conjugative_coupling_TraG/TraD"/>
</dbReference>
<dbReference type="AlphaFoldDB" id="A0A1X1EY19"/>
<dbReference type="NCBIfam" id="TIGR03754">
    <property type="entry name" value="conj_TOL_TraD"/>
    <property type="match status" value="1"/>
</dbReference>
<dbReference type="InterPro" id="IPR027417">
    <property type="entry name" value="P-loop_NTPase"/>
</dbReference>
<evidence type="ECO:0000313" key="3">
    <source>
        <dbReference type="Proteomes" id="UP000193749"/>
    </source>
</evidence>
<dbReference type="CDD" id="cd01127">
    <property type="entry name" value="TrwB_TraG_TraD_VirD4"/>
    <property type="match status" value="2"/>
</dbReference>
<sequence>MSDRYVMESLLRPAVELYSATVAASATCICLTAPWAVALAPSVSWVTAAGFGVLALKRTREGLKILRYRRNIRRLSRYLLTSEQIPVSRRHLFLGRGFQWSARHTQRLMEARRPECEVYVQPSVHYRLAREMEKKMEHSLPWLCRLTRTDSVLNPFRPLPPVGGSPVFHGVEPDETTVTFDLGERVGHMLVIGTTRVGKTRLAELLITQDIRRKNAAGEHEVVIVFDPKGDADLLRRMYAEAHRAGRQDNFRVFHLGWPDISARYNAVGRFSRISEVASRIAGQLSGEGNSAAFREFAWRFVNIITRALVALGQRPDYGLILRYVTNIGELYETYVDNLLSEKAPQLLEMAEAMMQSGIGASDKDLPRHLQGRPNGAKIWVSEQVLGSPEGKKLWDPVLDGLRSAVQYDRTYFDKIVASLLPLLEKLTTGKTAALLAPDYTDLDDPRPILDWHNIIKSRGVVYVGLDALSDPVVAAAVGNSMFADLVSEGGHIYKFGLGDEGDEKSAKVSINLHCDEFNELMGDEFIPLINKGGGAGFQVTAYTQTLSDIEARIGSTAKANQVVGNFNTLVMLRVREKNTAMLLTDQLPEVDVYQKTLTSGVTDVSRPGEGTDFNSNVNDQVSLVKVPMISPADVINLPKGQAFALLEGGRLWKIRMPLPADNDDPHMPASLKHLADSMEKNYHTGETWWTGGDMTYAGGSDVAAGQ</sequence>
<dbReference type="Gene3D" id="3.40.50.300">
    <property type="entry name" value="P-loop containing nucleotide triphosphate hydrolases"/>
    <property type="match status" value="2"/>
</dbReference>
<dbReference type="SUPFAM" id="SSF52540">
    <property type="entry name" value="P-loop containing nucleoside triphosphate hydrolases"/>
    <property type="match status" value="1"/>
</dbReference>
<comment type="caution">
    <text evidence="2">The sequence shown here is derived from an EMBL/GenBank/DDBJ whole genome shotgun (WGS) entry which is preliminary data.</text>
</comment>
<dbReference type="Proteomes" id="UP000193749">
    <property type="component" value="Unassembled WGS sequence"/>
</dbReference>
<protein>
    <submittedName>
        <fullName evidence="2">Conjugative coupling factor TraD, PFGI-1 class</fullName>
    </submittedName>
</protein>